<name>A0A7X1E5G8_9BACT</name>
<feature type="region of interest" description="Disordered" evidence="10">
    <location>
        <begin position="98"/>
        <end position="117"/>
    </location>
</feature>
<dbReference type="GO" id="GO:0005886">
    <property type="term" value="C:plasma membrane"/>
    <property type="evidence" value="ECO:0007669"/>
    <property type="project" value="UniProtKB-SubCell"/>
</dbReference>
<comment type="subcellular location">
    <subcellularLocation>
        <location evidence="1">Cell membrane</location>
        <topology evidence="1">Multi-pass membrane protein</topology>
    </subcellularLocation>
    <subcellularLocation>
        <location evidence="8">Membrane</location>
        <topology evidence="8">Multi-pass membrane protein</topology>
    </subcellularLocation>
</comment>
<evidence type="ECO:0000313" key="13">
    <source>
        <dbReference type="EMBL" id="MBC2603635.1"/>
    </source>
</evidence>
<keyword evidence="14" id="KW-1185">Reference proteome</keyword>
<dbReference type="RefSeq" id="WP_185694257.1">
    <property type="nucleotide sequence ID" value="NZ_JACHVA010000127.1"/>
</dbReference>
<evidence type="ECO:0000256" key="4">
    <source>
        <dbReference type="ARBA" id="ARBA00022692"/>
    </source>
</evidence>
<keyword evidence="5 8" id="KW-0653">Protein transport</keyword>
<evidence type="ECO:0000256" key="9">
    <source>
        <dbReference type="SAM" id="Coils"/>
    </source>
</evidence>
<feature type="transmembrane region" description="Helical" evidence="11">
    <location>
        <begin position="240"/>
        <end position="261"/>
    </location>
</feature>
<evidence type="ECO:0000256" key="8">
    <source>
        <dbReference type="RuleBase" id="RU004057"/>
    </source>
</evidence>
<dbReference type="InterPro" id="IPR002898">
    <property type="entry name" value="MotA_ExbB_proton_chnl"/>
</dbReference>
<keyword evidence="7 11" id="KW-0472">Membrane</keyword>
<accession>A0A7X1E5G8</accession>
<sequence length="434" mass="47654">MAEISAQGRAEARQALSELRNFRLKVQEEQIPLEQEIRQLRSQLEESQQKLRKLREAADSNDVALADLERQVNQLASTRSAAESLIEELIEEQALTPDNRLDPEHNTQYEKWKDSAPGPEKLKLSTDLLIRLTESLHQSIGGGTAPTTIYSPDGQKISGTGLSIGPLTYFYSPEASGIVDTSDPTFPKLSPSPADEAQRIRTVIESGSGTVPIDATGGAALALRQNSPDLLGEILRAGIWIYPILLAALITVIVAITKWISVGRVRSSIRRARSQFPEVWSSKNEAQQEKFLQHQSPLLRPFWETLWNTRNSDPESREDLLYARLIAIRLRLTRGLAALSVIAATAPLLGLLGTVTGMITTFQRITLFGTGDPQSLSGGISEALLTTKFGLIVAIPTFLLYAYLSRRSQGTVANLEAFSRQFEGAPAPDSSSER</sequence>
<keyword evidence="6 11" id="KW-1133">Transmembrane helix</keyword>
<keyword evidence="4 11" id="KW-0812">Transmembrane</keyword>
<evidence type="ECO:0000256" key="3">
    <source>
        <dbReference type="ARBA" id="ARBA00022475"/>
    </source>
</evidence>
<organism evidence="13 14">
    <name type="scientific">Puniceicoccus vermicola</name>
    <dbReference type="NCBI Taxonomy" id="388746"/>
    <lineage>
        <taxon>Bacteria</taxon>
        <taxon>Pseudomonadati</taxon>
        <taxon>Verrucomicrobiota</taxon>
        <taxon>Opitutia</taxon>
        <taxon>Puniceicoccales</taxon>
        <taxon>Puniceicoccaceae</taxon>
        <taxon>Puniceicoccus</taxon>
    </lineage>
</organism>
<feature type="transmembrane region" description="Helical" evidence="11">
    <location>
        <begin position="383"/>
        <end position="404"/>
    </location>
</feature>
<keyword evidence="9" id="KW-0175">Coiled coil</keyword>
<feature type="transmembrane region" description="Helical" evidence="11">
    <location>
        <begin position="336"/>
        <end position="363"/>
    </location>
</feature>
<evidence type="ECO:0000256" key="2">
    <source>
        <dbReference type="ARBA" id="ARBA00022448"/>
    </source>
</evidence>
<feature type="coiled-coil region" evidence="9">
    <location>
        <begin position="30"/>
        <end position="92"/>
    </location>
</feature>
<dbReference type="Proteomes" id="UP000525652">
    <property type="component" value="Unassembled WGS sequence"/>
</dbReference>
<evidence type="ECO:0000256" key="10">
    <source>
        <dbReference type="SAM" id="MobiDB-lite"/>
    </source>
</evidence>
<evidence type="ECO:0000313" key="14">
    <source>
        <dbReference type="Proteomes" id="UP000525652"/>
    </source>
</evidence>
<dbReference type="InterPro" id="IPR050790">
    <property type="entry name" value="ExbB/TolQ_transport"/>
</dbReference>
<proteinExistence type="inferred from homology"/>
<evidence type="ECO:0000256" key="7">
    <source>
        <dbReference type="ARBA" id="ARBA00023136"/>
    </source>
</evidence>
<comment type="similarity">
    <text evidence="8">Belongs to the exbB/tolQ family.</text>
</comment>
<comment type="caution">
    <text evidence="13">The sequence shown here is derived from an EMBL/GenBank/DDBJ whole genome shotgun (WGS) entry which is preliminary data.</text>
</comment>
<dbReference type="PANTHER" id="PTHR30625:SF15">
    <property type="entry name" value="BIOPOLYMER TRANSPORT PROTEIN EXBB"/>
    <property type="match status" value="1"/>
</dbReference>
<evidence type="ECO:0000256" key="1">
    <source>
        <dbReference type="ARBA" id="ARBA00004651"/>
    </source>
</evidence>
<dbReference type="AlphaFoldDB" id="A0A7X1E5G8"/>
<evidence type="ECO:0000256" key="11">
    <source>
        <dbReference type="SAM" id="Phobius"/>
    </source>
</evidence>
<keyword evidence="2 8" id="KW-0813">Transport</keyword>
<protein>
    <submittedName>
        <fullName evidence="13">MotA/TolQ/ExbB proton channel family protein</fullName>
    </submittedName>
</protein>
<reference evidence="13 14" key="1">
    <citation type="submission" date="2020-07" db="EMBL/GenBank/DDBJ databases">
        <authorList>
            <person name="Feng X."/>
        </authorList>
    </citation>
    <scope>NUCLEOTIDE SEQUENCE [LARGE SCALE GENOMIC DNA]</scope>
    <source>
        <strain evidence="13 14">JCM14086</strain>
    </source>
</reference>
<evidence type="ECO:0000259" key="12">
    <source>
        <dbReference type="Pfam" id="PF01618"/>
    </source>
</evidence>
<dbReference type="Pfam" id="PF01618">
    <property type="entry name" value="MotA_ExbB"/>
    <property type="match status" value="1"/>
</dbReference>
<evidence type="ECO:0000256" key="5">
    <source>
        <dbReference type="ARBA" id="ARBA00022927"/>
    </source>
</evidence>
<evidence type="ECO:0000256" key="6">
    <source>
        <dbReference type="ARBA" id="ARBA00022989"/>
    </source>
</evidence>
<dbReference type="GO" id="GO:0017038">
    <property type="term" value="P:protein import"/>
    <property type="evidence" value="ECO:0007669"/>
    <property type="project" value="TreeGrafter"/>
</dbReference>
<dbReference type="EMBL" id="JACHVA010000127">
    <property type="protein sequence ID" value="MBC2603635.1"/>
    <property type="molecule type" value="Genomic_DNA"/>
</dbReference>
<gene>
    <name evidence="13" type="ORF">H5P30_17780</name>
</gene>
<keyword evidence="3" id="KW-1003">Cell membrane</keyword>
<dbReference type="PANTHER" id="PTHR30625">
    <property type="entry name" value="PROTEIN TOLQ"/>
    <property type="match status" value="1"/>
</dbReference>
<feature type="compositionally biased region" description="Basic and acidic residues" evidence="10">
    <location>
        <begin position="99"/>
        <end position="117"/>
    </location>
</feature>
<feature type="domain" description="MotA/TolQ/ExbB proton channel" evidence="12">
    <location>
        <begin position="309"/>
        <end position="416"/>
    </location>
</feature>